<gene>
    <name evidence="1" type="ORF">PLEPLA_LOCUS7611</name>
</gene>
<proteinExistence type="predicted"/>
<dbReference type="Proteomes" id="UP001153269">
    <property type="component" value="Unassembled WGS sequence"/>
</dbReference>
<organism evidence="1 2">
    <name type="scientific">Pleuronectes platessa</name>
    <name type="common">European plaice</name>
    <dbReference type="NCBI Taxonomy" id="8262"/>
    <lineage>
        <taxon>Eukaryota</taxon>
        <taxon>Metazoa</taxon>
        <taxon>Chordata</taxon>
        <taxon>Craniata</taxon>
        <taxon>Vertebrata</taxon>
        <taxon>Euteleostomi</taxon>
        <taxon>Actinopterygii</taxon>
        <taxon>Neopterygii</taxon>
        <taxon>Teleostei</taxon>
        <taxon>Neoteleostei</taxon>
        <taxon>Acanthomorphata</taxon>
        <taxon>Carangaria</taxon>
        <taxon>Pleuronectiformes</taxon>
        <taxon>Pleuronectoidei</taxon>
        <taxon>Pleuronectidae</taxon>
        <taxon>Pleuronectes</taxon>
    </lineage>
</organism>
<accession>A0A9N7Y631</accession>
<protein>
    <submittedName>
        <fullName evidence="1">Uncharacterized protein</fullName>
    </submittedName>
</protein>
<keyword evidence="2" id="KW-1185">Reference proteome</keyword>
<dbReference type="AlphaFoldDB" id="A0A9N7Y631"/>
<name>A0A9N7Y631_PLEPL</name>
<evidence type="ECO:0000313" key="2">
    <source>
        <dbReference type="Proteomes" id="UP001153269"/>
    </source>
</evidence>
<comment type="caution">
    <text evidence="1">The sequence shown here is derived from an EMBL/GenBank/DDBJ whole genome shotgun (WGS) entry which is preliminary data.</text>
</comment>
<evidence type="ECO:0000313" key="1">
    <source>
        <dbReference type="EMBL" id="CAB1419760.1"/>
    </source>
</evidence>
<dbReference type="EMBL" id="CADEAL010000409">
    <property type="protein sequence ID" value="CAB1419760.1"/>
    <property type="molecule type" value="Genomic_DNA"/>
</dbReference>
<reference evidence="1" key="1">
    <citation type="submission" date="2020-03" db="EMBL/GenBank/DDBJ databases">
        <authorList>
            <person name="Weist P."/>
        </authorList>
    </citation>
    <scope>NUCLEOTIDE SEQUENCE</scope>
</reference>
<sequence>MVAEPGPSEQPAAILVRADGRWHFAGTTRAAAAPLLLRWIQTDRQLCGSDGLMESGQTGGKFRSRWSSPFCPEGGRSLNVRRSSSCAAHRASAALLRPRCQAARCPSTSLQCQQPTRFTSTQDCCLSHCLCRCFDASAARQQGQVTPHSPGGGGGCH</sequence>